<evidence type="ECO:0000313" key="1">
    <source>
        <dbReference type="EMBL" id="GAH39684.1"/>
    </source>
</evidence>
<feature type="non-terminal residue" evidence="1">
    <location>
        <position position="1"/>
    </location>
</feature>
<organism evidence="1">
    <name type="scientific">marine sediment metagenome</name>
    <dbReference type="NCBI Taxonomy" id="412755"/>
    <lineage>
        <taxon>unclassified sequences</taxon>
        <taxon>metagenomes</taxon>
        <taxon>ecological metagenomes</taxon>
    </lineage>
</organism>
<name>X1GDK3_9ZZZZ</name>
<comment type="caution">
    <text evidence="1">The sequence shown here is derived from an EMBL/GenBank/DDBJ whole genome shotgun (WGS) entry which is preliminary data.</text>
</comment>
<dbReference type="AlphaFoldDB" id="X1GDK3"/>
<protein>
    <submittedName>
        <fullName evidence="1">Uncharacterized protein</fullName>
    </submittedName>
</protein>
<dbReference type="EMBL" id="BARU01010978">
    <property type="protein sequence ID" value="GAH39684.1"/>
    <property type="molecule type" value="Genomic_DNA"/>
</dbReference>
<accession>X1GDK3</accession>
<gene>
    <name evidence="1" type="ORF">S03H2_20759</name>
</gene>
<sequence length="34" mass="3831">EKRKISMYNLNCNDGGNGTILNTSRALLRMGNLY</sequence>
<reference evidence="1" key="1">
    <citation type="journal article" date="2014" name="Front. Microbiol.">
        <title>High frequency of phylogenetically diverse reductive dehalogenase-homologous genes in deep subseafloor sedimentary metagenomes.</title>
        <authorList>
            <person name="Kawai M."/>
            <person name="Futagami T."/>
            <person name="Toyoda A."/>
            <person name="Takaki Y."/>
            <person name="Nishi S."/>
            <person name="Hori S."/>
            <person name="Arai W."/>
            <person name="Tsubouchi T."/>
            <person name="Morono Y."/>
            <person name="Uchiyama I."/>
            <person name="Ito T."/>
            <person name="Fujiyama A."/>
            <person name="Inagaki F."/>
            <person name="Takami H."/>
        </authorList>
    </citation>
    <scope>NUCLEOTIDE SEQUENCE</scope>
    <source>
        <strain evidence="1">Expedition CK06-06</strain>
    </source>
</reference>
<proteinExistence type="predicted"/>